<evidence type="ECO:0000256" key="7">
    <source>
        <dbReference type="RuleBase" id="RU364114"/>
    </source>
</evidence>
<gene>
    <name evidence="8" type="ORF">PSTG_13564</name>
</gene>
<dbReference type="InterPro" id="IPR038375">
    <property type="entry name" value="NDUFAF7_sf"/>
</dbReference>
<keyword evidence="5 7" id="KW-0496">Mitochondrion</keyword>
<dbReference type="InterPro" id="IPR029063">
    <property type="entry name" value="SAM-dependent_MTases_sf"/>
</dbReference>
<dbReference type="Proteomes" id="UP000054564">
    <property type="component" value="Unassembled WGS sequence"/>
</dbReference>
<keyword evidence="4 7" id="KW-0808">Transferase</keyword>
<evidence type="ECO:0000313" key="9">
    <source>
        <dbReference type="Proteomes" id="UP000054564"/>
    </source>
</evidence>
<dbReference type="PANTHER" id="PTHR12049">
    <property type="entry name" value="PROTEIN ARGININE METHYLTRANSFERASE NDUFAF7, MITOCHONDRIAL"/>
    <property type="match status" value="1"/>
</dbReference>
<name>A0A0L0V196_9BASI</name>
<proteinExistence type="inferred from homology"/>
<dbReference type="EMBL" id="AJIL01000146">
    <property type="protein sequence ID" value="KNE93072.1"/>
    <property type="molecule type" value="Genomic_DNA"/>
</dbReference>
<evidence type="ECO:0000313" key="8">
    <source>
        <dbReference type="EMBL" id="KNE93072.1"/>
    </source>
</evidence>
<dbReference type="PANTHER" id="PTHR12049:SF5">
    <property type="entry name" value="PROTEIN ARGININE METHYLTRANSFERASE NDUFAF7 HOMOLOG, MITOCHONDRIAL"/>
    <property type="match status" value="1"/>
</dbReference>
<dbReference type="GO" id="GO:0035243">
    <property type="term" value="F:protein-arginine omega-N symmetric methyltransferase activity"/>
    <property type="evidence" value="ECO:0007669"/>
    <property type="project" value="UniProtKB-EC"/>
</dbReference>
<dbReference type="InterPro" id="IPR003788">
    <property type="entry name" value="NDUFAF7"/>
</dbReference>
<comment type="subcellular location">
    <subcellularLocation>
        <location evidence="1 7">Mitochondrion</location>
    </subcellularLocation>
</comment>
<comment type="similarity">
    <text evidence="2 7">Belongs to the NDUFAF7 family.</text>
</comment>
<dbReference type="EC" id="2.1.1.320" evidence="7"/>
<evidence type="ECO:0000256" key="3">
    <source>
        <dbReference type="ARBA" id="ARBA00022603"/>
    </source>
</evidence>
<dbReference type="STRING" id="1165861.A0A0L0V196"/>
<dbReference type="Pfam" id="PF02636">
    <property type="entry name" value="Methyltransf_28"/>
    <property type="match status" value="1"/>
</dbReference>
<comment type="function">
    <text evidence="7">Arginine methyltransferase involved in the assembly or stability of mitochondrial NADH:ubiquinone oxidoreductase complex (complex I).</text>
</comment>
<evidence type="ECO:0000256" key="4">
    <source>
        <dbReference type="ARBA" id="ARBA00022679"/>
    </source>
</evidence>
<sequence>MSKVLMCTPCMQRMVKAANQKKMNQAVLLLCSSSRRSTRLSLNISRRRQSNEPYRYNYIQDDFSQQEPGTLQTVISQFSNGSEIKLYSSEQLAKFHHPPGPSISLARDFIHDSLYNPNYGYFFNQVEIFDRTSTPTDNNTSGSLEDELYAEYFNPKSGTPQNQLLIRRHHQSEEEGASSTTDQRQIWHTPTELFKPWYAWSMAHYILQKHLKEESVTQKKKLKIYEIGAGNGTLCVGILDYIRSHHPSIYTTMEYVTIEVSSRLAAKQRSKIDLNGHQNQARVVNQSVLDPGGTEGMIKSDEECWILGMEVLDNLARDVIRYDRVTCTPLQSIVITDHNGDFHERFIPITLHNNPTLLKYLSIFNNHLPYSKIRSKIQEILATYIPFRSNLTPPEFVPTNYMNLLTTIFNCFPNHKIILSDFNSLPNSLPGSKGAPVVQTRYNGLTVPASTFLVKPGLFDIFFPTDFKGLTSLYHHLLKQHQSSSLVAEKRVEVINQNKFLLQLLNNSDLKSRIQAHHLGLDLNQIYSYYQNVKIFTVT</sequence>
<dbReference type="SUPFAM" id="SSF53335">
    <property type="entry name" value="S-adenosyl-L-methionine-dependent methyltransferases"/>
    <property type="match status" value="1"/>
</dbReference>
<comment type="catalytic activity">
    <reaction evidence="6 7">
        <text>L-arginyl-[protein] + 2 S-adenosyl-L-methionine = N(omega),N(omega)'-dimethyl-L-arginyl-[protein] + 2 S-adenosyl-L-homocysteine + 2 H(+)</text>
        <dbReference type="Rhea" id="RHEA:48108"/>
        <dbReference type="Rhea" id="RHEA-COMP:10532"/>
        <dbReference type="Rhea" id="RHEA-COMP:11992"/>
        <dbReference type="ChEBI" id="CHEBI:15378"/>
        <dbReference type="ChEBI" id="CHEBI:29965"/>
        <dbReference type="ChEBI" id="CHEBI:57856"/>
        <dbReference type="ChEBI" id="CHEBI:59789"/>
        <dbReference type="ChEBI" id="CHEBI:88221"/>
        <dbReference type="EC" id="2.1.1.320"/>
    </reaction>
</comment>
<keyword evidence="3 7" id="KW-0489">Methyltransferase</keyword>
<dbReference type="AlphaFoldDB" id="A0A0L0V196"/>
<keyword evidence="9" id="KW-1185">Reference proteome</keyword>
<evidence type="ECO:0000256" key="5">
    <source>
        <dbReference type="ARBA" id="ARBA00023128"/>
    </source>
</evidence>
<evidence type="ECO:0000256" key="2">
    <source>
        <dbReference type="ARBA" id="ARBA00005891"/>
    </source>
</evidence>
<organism evidence="8 9">
    <name type="scientific">Puccinia striiformis f. sp. tritici PST-78</name>
    <dbReference type="NCBI Taxonomy" id="1165861"/>
    <lineage>
        <taxon>Eukaryota</taxon>
        <taxon>Fungi</taxon>
        <taxon>Dikarya</taxon>
        <taxon>Basidiomycota</taxon>
        <taxon>Pucciniomycotina</taxon>
        <taxon>Pucciniomycetes</taxon>
        <taxon>Pucciniales</taxon>
        <taxon>Pucciniaceae</taxon>
        <taxon>Puccinia</taxon>
    </lineage>
</organism>
<evidence type="ECO:0000256" key="1">
    <source>
        <dbReference type="ARBA" id="ARBA00004173"/>
    </source>
</evidence>
<dbReference type="GO" id="GO:0005739">
    <property type="term" value="C:mitochondrion"/>
    <property type="evidence" value="ECO:0007669"/>
    <property type="project" value="UniProtKB-SubCell"/>
</dbReference>
<dbReference type="Gene3D" id="3.40.50.12710">
    <property type="match status" value="1"/>
</dbReference>
<protein>
    <recommendedName>
        <fullName evidence="7">Protein arginine methyltransferase NDUFAF7</fullName>
        <ecNumber evidence="7">2.1.1.320</ecNumber>
    </recommendedName>
</protein>
<comment type="caution">
    <text evidence="8">The sequence shown here is derived from an EMBL/GenBank/DDBJ whole genome shotgun (WGS) entry which is preliminary data.</text>
</comment>
<accession>A0A0L0V196</accession>
<reference evidence="9" key="1">
    <citation type="submission" date="2014-03" db="EMBL/GenBank/DDBJ databases">
        <title>The Genome Sequence of Puccinia striiformis f. sp. tritici PST-78.</title>
        <authorList>
            <consortium name="The Broad Institute Genome Sequencing Platform"/>
            <person name="Cuomo C."/>
            <person name="Hulbert S."/>
            <person name="Chen X."/>
            <person name="Walker B."/>
            <person name="Young S.K."/>
            <person name="Zeng Q."/>
            <person name="Gargeya S."/>
            <person name="Fitzgerald M."/>
            <person name="Haas B."/>
            <person name="Abouelleil A."/>
            <person name="Alvarado L."/>
            <person name="Arachchi H.M."/>
            <person name="Berlin A.M."/>
            <person name="Chapman S.B."/>
            <person name="Goldberg J."/>
            <person name="Griggs A."/>
            <person name="Gujja S."/>
            <person name="Hansen M."/>
            <person name="Howarth C."/>
            <person name="Imamovic A."/>
            <person name="Larimer J."/>
            <person name="McCowan C."/>
            <person name="Montmayeur A."/>
            <person name="Murphy C."/>
            <person name="Neiman D."/>
            <person name="Pearson M."/>
            <person name="Priest M."/>
            <person name="Roberts A."/>
            <person name="Saif S."/>
            <person name="Shea T."/>
            <person name="Sisk P."/>
            <person name="Sykes S."/>
            <person name="Wortman J."/>
            <person name="Nusbaum C."/>
            <person name="Birren B."/>
        </authorList>
    </citation>
    <scope>NUCLEOTIDE SEQUENCE [LARGE SCALE GENOMIC DNA]</scope>
    <source>
        <strain evidence="9">race PST-78</strain>
    </source>
</reference>
<dbReference type="OrthoDB" id="17415at2759"/>
<evidence type="ECO:0000256" key="6">
    <source>
        <dbReference type="ARBA" id="ARBA00048612"/>
    </source>
</evidence>
<dbReference type="GO" id="GO:0032259">
    <property type="term" value="P:methylation"/>
    <property type="evidence" value="ECO:0007669"/>
    <property type="project" value="UniProtKB-KW"/>
</dbReference>